<comment type="caution">
    <text evidence="1">The sequence shown here is derived from an EMBL/GenBank/DDBJ whole genome shotgun (WGS) entry which is preliminary data.</text>
</comment>
<reference evidence="1" key="2">
    <citation type="submission" date="2023-03" db="EMBL/GenBank/DDBJ databases">
        <authorList>
            <person name="Inwood S.N."/>
            <person name="Skelly J.G."/>
            <person name="Guhlin J."/>
            <person name="Harrop T.W.R."/>
            <person name="Goldson S.G."/>
            <person name="Dearden P.K."/>
        </authorList>
    </citation>
    <scope>NUCLEOTIDE SEQUENCE</scope>
    <source>
        <strain evidence="1">Lincoln</strain>
        <tissue evidence="1">Whole body</tissue>
    </source>
</reference>
<organism evidence="1 2">
    <name type="scientific">Microctonus hyperodae</name>
    <name type="common">Parasitoid wasp</name>
    <dbReference type="NCBI Taxonomy" id="165561"/>
    <lineage>
        <taxon>Eukaryota</taxon>
        <taxon>Metazoa</taxon>
        <taxon>Ecdysozoa</taxon>
        <taxon>Arthropoda</taxon>
        <taxon>Hexapoda</taxon>
        <taxon>Insecta</taxon>
        <taxon>Pterygota</taxon>
        <taxon>Neoptera</taxon>
        <taxon>Endopterygota</taxon>
        <taxon>Hymenoptera</taxon>
        <taxon>Apocrita</taxon>
        <taxon>Ichneumonoidea</taxon>
        <taxon>Braconidae</taxon>
        <taxon>Euphorinae</taxon>
        <taxon>Microctonus</taxon>
    </lineage>
</organism>
<dbReference type="EMBL" id="JAQQBR010000002">
    <property type="protein sequence ID" value="KAK0180603.1"/>
    <property type="molecule type" value="Genomic_DNA"/>
</dbReference>
<keyword evidence="2" id="KW-1185">Reference proteome</keyword>
<accession>A0AA39G3D7</accession>
<name>A0AA39G3D7_MICHY</name>
<reference evidence="1" key="1">
    <citation type="journal article" date="2023" name="bioRxiv">
        <title>Scaffold-level genome assemblies of two parasitoid biocontrol wasps reveal the parthenogenesis mechanism and an associated novel virus.</title>
        <authorList>
            <person name="Inwood S."/>
            <person name="Skelly J."/>
            <person name="Guhlin J."/>
            <person name="Harrop T."/>
            <person name="Goldson S."/>
            <person name="Dearden P."/>
        </authorList>
    </citation>
    <scope>NUCLEOTIDE SEQUENCE</scope>
    <source>
        <strain evidence="1">Lincoln</strain>
        <tissue evidence="1">Whole body</tissue>
    </source>
</reference>
<dbReference type="AlphaFoldDB" id="A0AA39G3D7"/>
<dbReference type="Proteomes" id="UP001168972">
    <property type="component" value="Unassembled WGS sequence"/>
</dbReference>
<evidence type="ECO:0000313" key="2">
    <source>
        <dbReference type="Proteomes" id="UP001168972"/>
    </source>
</evidence>
<protein>
    <submittedName>
        <fullName evidence="1">Uncharacterized protein</fullName>
    </submittedName>
</protein>
<proteinExistence type="predicted"/>
<sequence length="101" mass="11242">MAGLWFGQKKPFPLLFLNTISDELVRLRHGIDFELPNGDFWHVKAAVIAGTCDLPAKAVTARIYPFRLNLPLRTQHETNRFANEAHNKGEAVCGVKGPSAE</sequence>
<gene>
    <name evidence="1" type="ORF">PV327_002969</name>
</gene>
<evidence type="ECO:0000313" key="1">
    <source>
        <dbReference type="EMBL" id="KAK0180603.1"/>
    </source>
</evidence>